<keyword evidence="6" id="KW-0443">Lipid metabolism</keyword>
<feature type="transmembrane region" description="Helical" evidence="15">
    <location>
        <begin position="1158"/>
        <end position="1179"/>
    </location>
</feature>
<dbReference type="SMR" id="A0A1S3CHC0"/>
<keyword evidence="4" id="KW-0274">FAD</keyword>
<evidence type="ECO:0000313" key="17">
    <source>
        <dbReference type="Proteomes" id="UP001652600"/>
    </source>
</evidence>
<comment type="cofactor">
    <cofactor evidence="1">
        <name>FAD</name>
        <dbReference type="ChEBI" id="CHEBI:57692"/>
    </cofactor>
</comment>
<dbReference type="InterPro" id="IPR017900">
    <property type="entry name" value="4Fe4S_Fe_S_CS"/>
</dbReference>
<keyword evidence="5" id="KW-0560">Oxidoreductase</keyword>
<dbReference type="InterPro" id="IPR036188">
    <property type="entry name" value="FAD/NAD-bd_sf"/>
</dbReference>
<dbReference type="Pfam" id="PF00732">
    <property type="entry name" value="GMC_oxred_N"/>
    <property type="match status" value="1"/>
</dbReference>
<keyword evidence="2" id="KW-0153">Cholesterol metabolism</keyword>
<evidence type="ECO:0000256" key="11">
    <source>
        <dbReference type="ARBA" id="ARBA00049645"/>
    </source>
</evidence>
<evidence type="ECO:0000256" key="4">
    <source>
        <dbReference type="ARBA" id="ARBA00022827"/>
    </source>
</evidence>
<accession>A0A1S3CHC0</accession>
<evidence type="ECO:0000256" key="12">
    <source>
        <dbReference type="ARBA" id="ARBA00049723"/>
    </source>
</evidence>
<dbReference type="SUPFAM" id="SSF51905">
    <property type="entry name" value="FAD/NAD(P)-binding domain"/>
    <property type="match status" value="1"/>
</dbReference>
<evidence type="ECO:0000256" key="14">
    <source>
        <dbReference type="ARBA" id="ARBA00049778"/>
    </source>
</evidence>
<keyword evidence="17" id="KW-1185">Reference proteome</keyword>
<dbReference type="Pfam" id="PF05199">
    <property type="entry name" value="GMC_oxred_C"/>
    <property type="match status" value="1"/>
</dbReference>
<keyword evidence="15" id="KW-0472">Membrane</keyword>
<dbReference type="SUPFAM" id="SSF53474">
    <property type="entry name" value="alpha/beta-Hydrolases"/>
    <property type="match status" value="1"/>
</dbReference>
<dbReference type="PANTHER" id="PTHR47470">
    <property type="entry name" value="CHOLESTEROL OXIDASE"/>
    <property type="match status" value="1"/>
</dbReference>
<dbReference type="InterPro" id="IPR052542">
    <property type="entry name" value="Cholesterol_Oxidase"/>
</dbReference>
<evidence type="ECO:0000259" key="16">
    <source>
        <dbReference type="PROSITE" id="PS51379"/>
    </source>
</evidence>
<dbReference type="GeneID" id="103500910"/>
<protein>
    <recommendedName>
        <fullName evidence="13">Cholesterol oxidase</fullName>
        <ecNumber evidence="12">1.1.3.6</ecNumber>
        <ecNumber evidence="10">5.3.3.1</ecNumber>
    </recommendedName>
    <alternativeName>
        <fullName evidence="14">Cholesterol isomerase</fullName>
    </alternativeName>
</protein>
<evidence type="ECO:0000256" key="15">
    <source>
        <dbReference type="SAM" id="Phobius"/>
    </source>
</evidence>
<keyword evidence="9" id="KW-0413">Isomerase</keyword>
<keyword evidence="15" id="KW-1133">Transmembrane helix</keyword>
<dbReference type="AlphaFoldDB" id="A0A1S3CHC0"/>
<dbReference type="Proteomes" id="UP001652600">
    <property type="component" value="Chromosome 8"/>
</dbReference>
<keyword evidence="7" id="KW-1207">Sterol metabolism</keyword>
<proteinExistence type="predicted"/>
<keyword evidence="3" id="KW-0285">Flavoprotein</keyword>
<dbReference type="GO" id="GO:0050660">
    <property type="term" value="F:flavin adenine dinucleotide binding"/>
    <property type="evidence" value="ECO:0007669"/>
    <property type="project" value="InterPro"/>
</dbReference>
<evidence type="ECO:0000256" key="1">
    <source>
        <dbReference type="ARBA" id="ARBA00001974"/>
    </source>
</evidence>
<organism evidence="17 18">
    <name type="scientific">Cucumis melo</name>
    <name type="common">Muskmelon</name>
    <dbReference type="NCBI Taxonomy" id="3656"/>
    <lineage>
        <taxon>Eukaryota</taxon>
        <taxon>Viridiplantae</taxon>
        <taxon>Streptophyta</taxon>
        <taxon>Embryophyta</taxon>
        <taxon>Tracheophyta</taxon>
        <taxon>Spermatophyta</taxon>
        <taxon>Magnoliopsida</taxon>
        <taxon>eudicotyledons</taxon>
        <taxon>Gunneridae</taxon>
        <taxon>Pentapetalae</taxon>
        <taxon>rosids</taxon>
        <taxon>fabids</taxon>
        <taxon>Cucurbitales</taxon>
        <taxon>Cucurbitaceae</taxon>
        <taxon>Benincaseae</taxon>
        <taxon>Cucumis</taxon>
    </lineage>
</organism>
<dbReference type="GO" id="GO:0008203">
    <property type="term" value="P:cholesterol metabolic process"/>
    <property type="evidence" value="ECO:0007669"/>
    <property type="project" value="UniProtKB-KW"/>
</dbReference>
<dbReference type="PANTHER" id="PTHR47470:SF1">
    <property type="entry name" value="FAD-DEPENDENT OXIDOREDUCTASE 2 FAD BINDING DOMAIN-CONTAINING PROTEIN"/>
    <property type="match status" value="1"/>
</dbReference>
<keyword evidence="15" id="KW-0812">Transmembrane</keyword>
<sequence>MEELKTADVMRGDEVENGFDAIVIGSGYGGSVAACRMSMAGIKVCLLEKGRKWESQDFVTDSMNITSAVRMENRNLGISFGPKDALFQVFEQNDSIATVACGLGGGSLVNAGVMVPTPVLVRRDPNWPKEWERDWNFCESAATAMLKVQSIPIKFPSAKVLDEIVDEEIEGCFESSLNLSINFDLEESLSNSRKIQQRGNCLACGNCLAGCPYNAKSSTDKNYLLTAIQAGCVVHTTCQVQYVVKNSPNQEGRTSQKRRWSVYLNEIDFIACDFVILSAGVFGTTEILFRSQMRGLKVSEALGCGFSCNGNAVAYLAGSPAPLNGYGLSREQLWKKAFHERPGPSISSSYTSSLGFTIQSAVLPSAYPNLLFKGVTTYGWPNGYWFFHGILDKLKQVLSFKASQAIVLNAMGYDKGDGKIMLQRDTDKVSFFPPLDSLLPQKVNVFQRITKKLGGVLFIPRYRSTSVHHLGGCNVASDPSRGVCNASGQVFDLQNPASVHPGLYVCDASLIPRSVGVNPSFTITIVSEHVSKHLVSDILKYECQRGIELSAINDNKHSTPKTNTNRSQRSIVMVKETMKGYVGGMPCAIFLIMKMNPESWKDFNQSKESLGECHPLLRGKVGGYVEFRGIEKDNLYIIDGEVNLCDTGCRTPFTQYMTYDLLLAASSGARYILKGKKTLNPYLFGLYAWRETTTLQVRIEKVSENHSMNDVSILEGELSISILELLKSFLSLKGKKRGQFISLLLKTFVRTYILQIPRLTYKNSTPMGFLENLCGYTSRIEITTEDGITISCTKFSCAQYPSRVREGKQRNPVILINGYSTESYYLPTEPIDLARTLLGEGHDVWLLQSRLHPLNPSNDFTIADVGRFDIPAAINKILEMDGSCRKVHVVAHCVGGLASHISLMGGHVSSSCVASLSCTNSSMFFVLTLLSMVKMWLPVVPISMAILGKNKILPLLGTSSISRRHQLLKLIAYLLPRYERCTCNECEVFSGIFGNTFWHENVSPSVHHWLNKESSTVLPMAAFPHLRKICKAGFIVDDKGNNNYLIHPERMAFPTLYISGGRSLLVSPLTSFLANKYMKLHQPKFRHERVVVNGYGHSDLLIGEKSCKEVFPHIVSHIKLAENEGAITGEAKKRCSRGEALSWSEDPHDEYGGFATWFSPWVITWMFLCLFVLLLFPFFT</sequence>
<evidence type="ECO:0000256" key="8">
    <source>
        <dbReference type="ARBA" id="ARBA00023221"/>
    </source>
</evidence>
<dbReference type="PROSITE" id="PS00198">
    <property type="entry name" value="4FE4S_FER_1"/>
    <property type="match status" value="1"/>
</dbReference>
<evidence type="ECO:0000256" key="13">
    <source>
        <dbReference type="ARBA" id="ARBA00049744"/>
    </source>
</evidence>
<dbReference type="InterPro" id="IPR017896">
    <property type="entry name" value="4Fe4S_Fe-S-bd"/>
</dbReference>
<dbReference type="Gene3D" id="3.50.50.60">
    <property type="entry name" value="FAD/NAD(P)-binding domain"/>
    <property type="match status" value="3"/>
</dbReference>
<evidence type="ECO:0000313" key="18">
    <source>
        <dbReference type="RefSeq" id="XP_008462588.1"/>
    </source>
</evidence>
<dbReference type="InterPro" id="IPR007867">
    <property type="entry name" value="GMC_OxRtase_C"/>
</dbReference>
<keyword evidence="8" id="KW-0753">Steroid metabolism</keyword>
<name>A0A1S3CHC0_CUCME</name>
<dbReference type="Gene3D" id="3.40.50.1820">
    <property type="entry name" value="alpha/beta hydrolase"/>
    <property type="match status" value="1"/>
</dbReference>
<evidence type="ECO:0000256" key="7">
    <source>
        <dbReference type="ARBA" id="ARBA00023166"/>
    </source>
</evidence>
<dbReference type="GO" id="GO:0016995">
    <property type="term" value="F:cholesterol oxidase activity"/>
    <property type="evidence" value="ECO:0007669"/>
    <property type="project" value="UniProtKB-EC"/>
</dbReference>
<evidence type="ECO:0000256" key="2">
    <source>
        <dbReference type="ARBA" id="ARBA00022548"/>
    </source>
</evidence>
<dbReference type="GO" id="GO:0004769">
    <property type="term" value="F:steroid Delta-isomerase activity"/>
    <property type="evidence" value="ECO:0007669"/>
    <property type="project" value="UniProtKB-EC"/>
</dbReference>
<dbReference type="InterPro" id="IPR029058">
    <property type="entry name" value="AB_hydrolase_fold"/>
</dbReference>
<dbReference type="PROSITE" id="PS51257">
    <property type="entry name" value="PROKAR_LIPOPROTEIN"/>
    <property type="match status" value="1"/>
</dbReference>
<dbReference type="InterPro" id="IPR000172">
    <property type="entry name" value="GMC_OxRdtase_N"/>
</dbReference>
<dbReference type="EC" id="5.3.3.1" evidence="10"/>
<dbReference type="EC" id="1.1.3.6" evidence="12"/>
<evidence type="ECO:0000256" key="9">
    <source>
        <dbReference type="ARBA" id="ARBA00023235"/>
    </source>
</evidence>
<dbReference type="RefSeq" id="XP_008462588.1">
    <property type="nucleotide sequence ID" value="XM_008464366.3"/>
</dbReference>
<dbReference type="PROSITE" id="PS51379">
    <property type="entry name" value="4FE4S_FER_2"/>
    <property type="match status" value="1"/>
</dbReference>
<comment type="pathway">
    <text evidence="11">Steroid metabolism; cholesterol degradation.</text>
</comment>
<gene>
    <name evidence="18" type="primary">LOC103500910</name>
</gene>
<evidence type="ECO:0000256" key="3">
    <source>
        <dbReference type="ARBA" id="ARBA00022630"/>
    </source>
</evidence>
<feature type="domain" description="4Fe-4S ferredoxin-type" evidence="16">
    <location>
        <begin position="191"/>
        <end position="221"/>
    </location>
</feature>
<reference evidence="18" key="1">
    <citation type="submission" date="2025-08" db="UniProtKB">
        <authorList>
            <consortium name="RefSeq"/>
        </authorList>
    </citation>
    <scope>IDENTIFICATION</scope>
    <source>
        <tissue evidence="18">Stem</tissue>
    </source>
</reference>
<evidence type="ECO:0000256" key="10">
    <source>
        <dbReference type="ARBA" id="ARBA00038856"/>
    </source>
</evidence>
<evidence type="ECO:0000256" key="6">
    <source>
        <dbReference type="ARBA" id="ARBA00023098"/>
    </source>
</evidence>
<evidence type="ECO:0000256" key="5">
    <source>
        <dbReference type="ARBA" id="ARBA00023002"/>
    </source>
</evidence>